<dbReference type="GeneID" id="8620193"/>
<dbReference type="InParanoid" id="Q552S5"/>
<dbReference type="PaxDb" id="44689-DDB0202443"/>
<evidence type="ECO:0000313" key="2">
    <source>
        <dbReference type="Proteomes" id="UP000002195"/>
    </source>
</evidence>
<dbReference type="VEuPathDB" id="AmoebaDB:DDB_G0275715"/>
<accession>Q552S5</accession>
<dbReference type="dictyBase" id="DDB_G0275715"/>
<gene>
    <name evidence="1" type="ORF">DDB_G0275715</name>
</gene>
<dbReference type="AlphaFoldDB" id="Q552S5"/>
<dbReference type="KEGG" id="ddi:DDB_G0275715"/>
<proteinExistence type="predicted"/>
<dbReference type="RefSeq" id="XP_643606.1">
    <property type="nucleotide sequence ID" value="XM_638514.1"/>
</dbReference>
<dbReference type="HOGENOM" id="CLU_1910569_0_0_1"/>
<keyword evidence="2" id="KW-1185">Reference proteome</keyword>
<dbReference type="Proteomes" id="UP000002195">
    <property type="component" value="Unassembled WGS sequence"/>
</dbReference>
<comment type="caution">
    <text evidence="1">The sequence shown here is derived from an EMBL/GenBank/DDBJ whole genome shotgun (WGS) entry which is preliminary data.</text>
</comment>
<evidence type="ECO:0000313" key="1">
    <source>
        <dbReference type="EMBL" id="EAL69608.1"/>
    </source>
</evidence>
<name>Q552S5_DICDI</name>
<sequence length="140" mass="16557">MDSFQFNKINEKLKINFLLNPLGFPESYDNYSTITNFIPNNNKNNSNNNNNNINTNIKSIIPKSPKITKFKQKKISLKKEKSQKKIINDQLKIDIKCKKCNCPPSFRHDKKRWWCGKCEKPFTPISFNILTRDNFEKNKK</sequence>
<reference evidence="1 2" key="1">
    <citation type="journal article" date="2005" name="Nature">
        <title>The genome of the social amoeba Dictyostelium discoideum.</title>
        <authorList>
            <consortium name="The Dictyostelium discoideum Sequencing Consortium"/>
            <person name="Eichinger L."/>
            <person name="Pachebat J.A."/>
            <person name="Glockner G."/>
            <person name="Rajandream M.A."/>
            <person name="Sucgang R."/>
            <person name="Berriman M."/>
            <person name="Song J."/>
            <person name="Olsen R."/>
            <person name="Szafranski K."/>
            <person name="Xu Q."/>
            <person name="Tunggal B."/>
            <person name="Kummerfeld S."/>
            <person name="Madera M."/>
            <person name="Konfortov B.A."/>
            <person name="Rivero F."/>
            <person name="Bankier A.T."/>
            <person name="Lehmann R."/>
            <person name="Hamlin N."/>
            <person name="Davies R."/>
            <person name="Gaudet P."/>
            <person name="Fey P."/>
            <person name="Pilcher K."/>
            <person name="Chen G."/>
            <person name="Saunders D."/>
            <person name="Sodergren E."/>
            <person name="Davis P."/>
            <person name="Kerhornou A."/>
            <person name="Nie X."/>
            <person name="Hall N."/>
            <person name="Anjard C."/>
            <person name="Hemphill L."/>
            <person name="Bason N."/>
            <person name="Farbrother P."/>
            <person name="Desany B."/>
            <person name="Just E."/>
            <person name="Morio T."/>
            <person name="Rost R."/>
            <person name="Churcher C."/>
            <person name="Cooper J."/>
            <person name="Haydock S."/>
            <person name="van Driessche N."/>
            <person name="Cronin A."/>
            <person name="Goodhead I."/>
            <person name="Muzny D."/>
            <person name="Mourier T."/>
            <person name="Pain A."/>
            <person name="Lu M."/>
            <person name="Harper D."/>
            <person name="Lindsay R."/>
            <person name="Hauser H."/>
            <person name="James K."/>
            <person name="Quiles M."/>
            <person name="Madan Babu M."/>
            <person name="Saito T."/>
            <person name="Buchrieser C."/>
            <person name="Wardroper A."/>
            <person name="Felder M."/>
            <person name="Thangavelu M."/>
            <person name="Johnson D."/>
            <person name="Knights A."/>
            <person name="Loulseged H."/>
            <person name="Mungall K."/>
            <person name="Oliver K."/>
            <person name="Price C."/>
            <person name="Quail M.A."/>
            <person name="Urushihara H."/>
            <person name="Hernandez J."/>
            <person name="Rabbinowitsch E."/>
            <person name="Steffen D."/>
            <person name="Sanders M."/>
            <person name="Ma J."/>
            <person name="Kohara Y."/>
            <person name="Sharp S."/>
            <person name="Simmonds M."/>
            <person name="Spiegler S."/>
            <person name="Tivey A."/>
            <person name="Sugano S."/>
            <person name="White B."/>
            <person name="Walker D."/>
            <person name="Woodward J."/>
            <person name="Winckler T."/>
            <person name="Tanaka Y."/>
            <person name="Shaulsky G."/>
            <person name="Schleicher M."/>
            <person name="Weinstock G."/>
            <person name="Rosenthal A."/>
            <person name="Cox E.C."/>
            <person name="Chisholm R.L."/>
            <person name="Gibbs R."/>
            <person name="Loomis W.F."/>
            <person name="Platzer M."/>
            <person name="Kay R.R."/>
            <person name="Williams J."/>
            <person name="Dear P.H."/>
            <person name="Noegel A.A."/>
            <person name="Barrell B."/>
            <person name="Kuspa A."/>
        </authorList>
    </citation>
    <scope>NUCLEOTIDE SEQUENCE [LARGE SCALE GENOMIC DNA]</scope>
    <source>
        <strain evidence="1 2">AX4</strain>
    </source>
</reference>
<dbReference type="EMBL" id="AAFI02000013">
    <property type="protein sequence ID" value="EAL69608.1"/>
    <property type="molecule type" value="Genomic_DNA"/>
</dbReference>
<organism evidence="1 2">
    <name type="scientific">Dictyostelium discoideum</name>
    <name type="common">Social amoeba</name>
    <dbReference type="NCBI Taxonomy" id="44689"/>
    <lineage>
        <taxon>Eukaryota</taxon>
        <taxon>Amoebozoa</taxon>
        <taxon>Evosea</taxon>
        <taxon>Eumycetozoa</taxon>
        <taxon>Dictyostelia</taxon>
        <taxon>Dictyosteliales</taxon>
        <taxon>Dictyosteliaceae</taxon>
        <taxon>Dictyostelium</taxon>
    </lineage>
</organism>
<protein>
    <submittedName>
        <fullName evidence="1">Uncharacterized protein</fullName>
    </submittedName>
</protein>